<feature type="region of interest" description="Disordered" evidence="1">
    <location>
        <begin position="1"/>
        <end position="68"/>
    </location>
</feature>
<evidence type="ECO:0000313" key="3">
    <source>
        <dbReference type="Proteomes" id="UP000322245"/>
    </source>
</evidence>
<sequence>MDDFNNRSYDHPSQPTDPYVDLSTPYTTFTSRGPQNYYPPVPPEDVNDGFSATVGPPPSFLPTTDVNQNFGTSGHLSFLDPRLHSPQQNASSYHPFSTPEEPAWGTMIPTSHFPASSLSSFAYATATAEEQDDDDPDEEKKERLRKERINAASDRYRRNKKNKEAQLRSQLADQKKLIDELGVDNTNLRTQNQELTQKLALVKSELSGWRSGHAVSIRAQEEEEEEEE</sequence>
<feature type="region of interest" description="Disordered" evidence="1">
    <location>
        <begin position="149"/>
        <end position="168"/>
    </location>
</feature>
<dbReference type="EMBL" id="NIDF01000016">
    <property type="protein sequence ID" value="TYJ57095.1"/>
    <property type="molecule type" value="Genomic_DNA"/>
</dbReference>
<proteinExistence type="predicted"/>
<organism evidence="2 3">
    <name type="scientific">Cryptococcus floricola</name>
    <dbReference type="NCBI Taxonomy" id="2591691"/>
    <lineage>
        <taxon>Eukaryota</taxon>
        <taxon>Fungi</taxon>
        <taxon>Dikarya</taxon>
        <taxon>Basidiomycota</taxon>
        <taxon>Agaricomycotina</taxon>
        <taxon>Tremellomycetes</taxon>
        <taxon>Tremellales</taxon>
        <taxon>Cryptococcaceae</taxon>
        <taxon>Cryptococcus</taxon>
    </lineage>
</organism>
<dbReference type="CDD" id="cd14686">
    <property type="entry name" value="bZIP"/>
    <property type="match status" value="1"/>
</dbReference>
<name>A0A5D3B0G5_9TREE</name>
<evidence type="ECO:0000313" key="2">
    <source>
        <dbReference type="EMBL" id="TYJ57095.1"/>
    </source>
</evidence>
<reference evidence="2 3" key="1">
    <citation type="submission" date="2017-05" db="EMBL/GenBank/DDBJ databases">
        <title>The Genome Sequence of Tsuchiyaea wingfieldii DSM 27421.</title>
        <authorList>
            <person name="Cuomo C."/>
            <person name="Passer A."/>
            <person name="Billmyre B."/>
            <person name="Heitman J."/>
        </authorList>
    </citation>
    <scope>NUCLEOTIDE SEQUENCE [LARGE SCALE GENOMIC DNA]</scope>
    <source>
        <strain evidence="2 3">DSM 27421</strain>
    </source>
</reference>
<feature type="compositionally biased region" description="Basic and acidic residues" evidence="1">
    <location>
        <begin position="1"/>
        <end position="10"/>
    </location>
</feature>
<feature type="compositionally biased region" description="Polar residues" evidence="1">
    <location>
        <begin position="24"/>
        <end position="34"/>
    </location>
</feature>
<comment type="caution">
    <text evidence="2">The sequence shown here is derived from an EMBL/GenBank/DDBJ whole genome shotgun (WGS) entry which is preliminary data.</text>
</comment>
<evidence type="ECO:0008006" key="4">
    <source>
        <dbReference type="Google" id="ProtNLM"/>
    </source>
</evidence>
<protein>
    <recommendedName>
        <fullName evidence="4">BZIP domain-containing protein</fullName>
    </recommendedName>
</protein>
<evidence type="ECO:0000256" key="1">
    <source>
        <dbReference type="SAM" id="MobiDB-lite"/>
    </source>
</evidence>
<keyword evidence="3" id="KW-1185">Reference proteome</keyword>
<gene>
    <name evidence="2" type="ORF">B9479_002196</name>
</gene>
<dbReference type="AlphaFoldDB" id="A0A5D3B0G5"/>
<dbReference type="Proteomes" id="UP000322245">
    <property type="component" value="Unassembled WGS sequence"/>
</dbReference>
<accession>A0A5D3B0G5</accession>